<dbReference type="Gene3D" id="2.30.30.190">
    <property type="entry name" value="CAP Gly-rich-like domain"/>
    <property type="match status" value="1"/>
</dbReference>
<dbReference type="InterPro" id="IPR024462">
    <property type="entry name" value="GH116_N"/>
</dbReference>
<proteinExistence type="inferred from homology"/>
<keyword evidence="3" id="KW-0963">Cytoplasm</keyword>
<dbReference type="Gene3D" id="3.80.10.10">
    <property type="entry name" value="Ribonuclease Inhibitor"/>
    <property type="match status" value="3"/>
</dbReference>
<keyword evidence="6" id="KW-0143">Chaperone</keyword>
<dbReference type="InterPro" id="IPR044079">
    <property type="entry name" value="Ubl_TBCE"/>
</dbReference>
<gene>
    <name evidence="10" type="ORF">FSB_LOCUS47985</name>
</gene>
<dbReference type="Pfam" id="PF12215">
    <property type="entry name" value="Glyco_hydr_116N"/>
    <property type="match status" value="1"/>
</dbReference>
<dbReference type="PROSITE" id="PS51450">
    <property type="entry name" value="LRR"/>
    <property type="match status" value="3"/>
</dbReference>
<dbReference type="InterPro" id="IPR006775">
    <property type="entry name" value="GH116_catalytic"/>
</dbReference>
<dbReference type="InterPro" id="IPR012341">
    <property type="entry name" value="6hp_glycosidase-like_sf"/>
</dbReference>
<dbReference type="InterPro" id="IPR052566">
    <property type="entry name" value="Non-lysos_glucosylceramidase"/>
</dbReference>
<evidence type="ECO:0000256" key="6">
    <source>
        <dbReference type="ARBA" id="ARBA00023186"/>
    </source>
</evidence>
<accession>A0A2N9I7P6</accession>
<dbReference type="InterPro" id="IPR000938">
    <property type="entry name" value="CAP-Gly_domain"/>
</dbReference>
<reference evidence="10" key="1">
    <citation type="submission" date="2018-02" db="EMBL/GenBank/DDBJ databases">
        <authorList>
            <person name="Cohen D.B."/>
            <person name="Kent A.D."/>
        </authorList>
    </citation>
    <scope>NUCLEOTIDE SEQUENCE</scope>
</reference>
<dbReference type="SUPFAM" id="SSF74924">
    <property type="entry name" value="Cap-Gly domain"/>
    <property type="match status" value="1"/>
</dbReference>
<sequence>MENGFKDERKMEPPSGFSPHKVDPGKPAPLTWQRKLNCKGTLPSEFALTFQEKMHMAPIGIRLLRHAKEEAAKGRMAIFDFFSKRTIAGHHGVPLGGSIGRNYTGGFQRFQLFPKLSEESPILANQFSVSNKGRTSADVTLVFTWANSVGGVSGFSGQHFNSKMVTANEQAPVTFAIAAEETDGVHVSECPCFLISGDSQGITAKDMWHEIKKHGSFDHLDHNETPMPSKPGSSIGAAIAASLTIPSDSIRTVTFSLSWDCPELRFSHNTYHRRYTRFYGTHGDAAASIARDAILEHAHWESQIEAWQRPILEDKRLPEWYPITLFNELYYLNSGGTMWTDGSLPMQSLGTIGKRKFFLDNTRSNITNTVDMSHQNDTAVDILERMASKLDQMHTPVTSNSAFGTYLLQNGEENIGQFLYLEGTEYLMYNTYDVHFYSSFALLMLFPKLELSIQRDFAAAVMMHDPERMKIMNDGMWVPRKVLGSVPHDIGLNDPWSEVNAYNLFNTDTWKDLNSKFVLQVYRDMVATGDKNFARAVWPSVFVAMAYMDQFDKDGDGMIENEGFPDQTYDAWSVKGVSAYSGGLWVAALQAASAMACEVGDKAAANHFWVKYQKAKAVYDTLWNGSYFNYDNSGGSSSASIQADQLAGQWYTRACGLSPIVDEDKIRSTLEKIYNYNVLKVKEGMRGAVNGMLPDGRVDLSAMQSREIWSGVTYSVAATMIQEEMVEMAFQTAVGVYETAWSQEGLGYSFQTPEGWNTNDQYRALCYMRPLAIWSMQWALTKPELSKPELRHESFHRRRRKKMQDDSAESSSEFRVGQRVHSAGDPRRIGTVKYVGTIDGHPGAWVGVDWDSGDAKHDGSVNGIRYFRARSERSGSFVRAKLLSPGISVIRALELRYRTYSTKEEEDEMYVFSASNKRVTVQLLGKDKIQDKLSRFEEITAASLSYLGVSTPGDPCQIGTIVPNLKELDLTGNLLSEWKDVSTICEQLPALAALNLSNNLMSLDICGLAQLKSIHILVLNNIGINWTQIEILKHSLPAIEELHLMGNNISTIQPTSSSVVQGFDSLRLLNLEDNCIAEWNEILKLSQIRGLEQLYLNKNNLNCIYYPDNNRIHEFLGGYESQKESYMPFKNLCCLLLGGNNIEDLASVDSLNSFPKLVDIRLSENPVADPGRGGIPRFVLIARLVKVEILNGSEVSPRERKDSEIRYVRLIMSKLHDNPEEIKQLHPRFAELKNFHGIEDERRSVGVAGPQKMASGLLSITLKCVGASMGEKLPLTKKLPASTTVGKLKNLSESFFKLKSIKPKLFLQEEGSPVPILLDDEMESLMDLGIGNESTILIDE</sequence>
<dbReference type="Gene3D" id="3.10.20.90">
    <property type="entry name" value="Phosphatidylinositol 3-kinase Catalytic Subunit, Chain A, domain 1"/>
    <property type="match status" value="1"/>
</dbReference>
<dbReference type="EMBL" id="OIVN01004946">
    <property type="protein sequence ID" value="SPD20103.1"/>
    <property type="molecule type" value="Genomic_DNA"/>
</dbReference>
<evidence type="ECO:0000256" key="4">
    <source>
        <dbReference type="ARBA" id="ARBA00022614"/>
    </source>
</evidence>
<dbReference type="SUPFAM" id="SSF48208">
    <property type="entry name" value="Six-hairpin glycosidases"/>
    <property type="match status" value="1"/>
</dbReference>
<dbReference type="FunFam" id="3.80.10.10:FF:000752">
    <property type="entry name" value="Tubulin-folding cofactor E"/>
    <property type="match status" value="1"/>
</dbReference>
<dbReference type="SUPFAM" id="SSF54236">
    <property type="entry name" value="Ubiquitin-like"/>
    <property type="match status" value="1"/>
</dbReference>
<dbReference type="InterPro" id="IPR032675">
    <property type="entry name" value="LRR_dom_sf"/>
</dbReference>
<keyword evidence="5" id="KW-0677">Repeat</keyword>
<evidence type="ECO:0000256" key="2">
    <source>
        <dbReference type="ARBA" id="ARBA00006286"/>
    </source>
</evidence>
<feature type="region of interest" description="Disordered" evidence="8">
    <location>
        <begin position="789"/>
        <end position="820"/>
    </location>
</feature>
<dbReference type="SUPFAM" id="SSF52058">
    <property type="entry name" value="L domain-like"/>
    <property type="match status" value="1"/>
</dbReference>
<evidence type="ECO:0000259" key="9">
    <source>
        <dbReference type="PROSITE" id="PS50245"/>
    </source>
</evidence>
<evidence type="ECO:0000256" key="8">
    <source>
        <dbReference type="SAM" id="MobiDB-lite"/>
    </source>
</evidence>
<feature type="region of interest" description="Disordered" evidence="8">
    <location>
        <begin position="1"/>
        <end position="30"/>
    </location>
</feature>
<evidence type="ECO:0000256" key="1">
    <source>
        <dbReference type="ARBA" id="ARBA00004496"/>
    </source>
</evidence>
<dbReference type="Pfam" id="PF04685">
    <property type="entry name" value="DUF608"/>
    <property type="match status" value="1"/>
</dbReference>
<dbReference type="FunFam" id="2.30.30.190:FF:000016">
    <property type="entry name" value="Tubulin-folding cofactor E"/>
    <property type="match status" value="1"/>
</dbReference>
<dbReference type="SMART" id="SM01052">
    <property type="entry name" value="CAP_GLY"/>
    <property type="match status" value="1"/>
</dbReference>
<dbReference type="Gene3D" id="1.50.10.10">
    <property type="match status" value="1"/>
</dbReference>
<feature type="domain" description="CAP-Gly" evidence="9">
    <location>
        <begin position="836"/>
        <end position="879"/>
    </location>
</feature>
<comment type="subcellular location">
    <subcellularLocation>
        <location evidence="1">Cytoplasm</location>
    </subcellularLocation>
</comment>
<dbReference type="PROSITE" id="PS50245">
    <property type="entry name" value="CAP_GLY_2"/>
    <property type="match status" value="1"/>
</dbReference>
<dbReference type="InterPro" id="IPR001611">
    <property type="entry name" value="Leu-rich_rpt"/>
</dbReference>
<dbReference type="PANTHER" id="PTHR12654">
    <property type="entry name" value="BILE ACID BETA-GLUCOSIDASE-RELATED"/>
    <property type="match status" value="1"/>
</dbReference>
<dbReference type="GO" id="GO:0005975">
    <property type="term" value="P:carbohydrate metabolic process"/>
    <property type="evidence" value="ECO:0007669"/>
    <property type="project" value="InterPro"/>
</dbReference>
<feature type="compositionally biased region" description="Basic and acidic residues" evidence="8">
    <location>
        <begin position="1"/>
        <end position="12"/>
    </location>
</feature>
<evidence type="ECO:0000313" key="10">
    <source>
        <dbReference type="EMBL" id="SPD20103.1"/>
    </source>
</evidence>
<dbReference type="FunFam" id="3.80.10.10:FF:000882">
    <property type="entry name" value="Tubulin-folding cofactor E"/>
    <property type="match status" value="1"/>
</dbReference>
<protein>
    <recommendedName>
        <fullName evidence="9">CAP-Gly domain-containing protein</fullName>
    </recommendedName>
</protein>
<evidence type="ECO:0000256" key="7">
    <source>
        <dbReference type="ARBA" id="ARBA00026055"/>
    </source>
</evidence>
<dbReference type="FunFam" id="3.10.20.90:FF:000187">
    <property type="entry name" value="Tubulin-folding cofactor E"/>
    <property type="match status" value="1"/>
</dbReference>
<dbReference type="GO" id="GO:0008422">
    <property type="term" value="F:beta-glucosidase activity"/>
    <property type="evidence" value="ECO:0007669"/>
    <property type="project" value="TreeGrafter"/>
</dbReference>
<name>A0A2N9I7P6_FAGSY</name>
<dbReference type="InterPro" id="IPR029071">
    <property type="entry name" value="Ubiquitin-like_domsf"/>
</dbReference>
<dbReference type="FunFam" id="1.50.10.10:FF:000006">
    <property type="entry name" value="Non-lysosomal glucosylceramidase"/>
    <property type="match status" value="1"/>
</dbReference>
<dbReference type="Pfam" id="PF01302">
    <property type="entry name" value="CAP_GLY"/>
    <property type="match status" value="1"/>
</dbReference>
<dbReference type="PANTHER" id="PTHR12654:SF25">
    <property type="entry name" value="NON-LYSOSOMAL GLUCOSYLCERAMIDASE"/>
    <property type="match status" value="1"/>
</dbReference>
<comment type="similarity">
    <text evidence="2">Belongs to the TBCE family.</text>
</comment>
<dbReference type="InterPro" id="IPR036859">
    <property type="entry name" value="CAP-Gly_dom_sf"/>
</dbReference>
<organism evidence="10">
    <name type="scientific">Fagus sylvatica</name>
    <name type="common">Beechnut</name>
    <dbReference type="NCBI Taxonomy" id="28930"/>
    <lineage>
        <taxon>Eukaryota</taxon>
        <taxon>Viridiplantae</taxon>
        <taxon>Streptophyta</taxon>
        <taxon>Embryophyta</taxon>
        <taxon>Tracheophyta</taxon>
        <taxon>Spermatophyta</taxon>
        <taxon>Magnoliopsida</taxon>
        <taxon>eudicotyledons</taxon>
        <taxon>Gunneridae</taxon>
        <taxon>Pentapetalae</taxon>
        <taxon>rosids</taxon>
        <taxon>fabids</taxon>
        <taxon>Fagales</taxon>
        <taxon>Fagaceae</taxon>
        <taxon>Fagus</taxon>
    </lineage>
</organism>
<keyword evidence="4" id="KW-0433">Leucine-rich repeat</keyword>
<evidence type="ECO:0000256" key="5">
    <source>
        <dbReference type="ARBA" id="ARBA00022737"/>
    </source>
</evidence>
<dbReference type="CDD" id="cd17044">
    <property type="entry name" value="Ubl_TBCE"/>
    <property type="match status" value="1"/>
</dbReference>
<dbReference type="InterPro" id="IPR008928">
    <property type="entry name" value="6-hairpin_glycosidase_sf"/>
</dbReference>
<dbReference type="GO" id="GO:0005737">
    <property type="term" value="C:cytoplasm"/>
    <property type="evidence" value="ECO:0007669"/>
    <property type="project" value="UniProtKB-SubCell"/>
</dbReference>
<evidence type="ECO:0000256" key="3">
    <source>
        <dbReference type="ARBA" id="ARBA00022490"/>
    </source>
</evidence>
<comment type="subunit">
    <text evidence="7">Supercomplex made of cofactors A to E. Cofactors A and D function by capturing and stabilizing tubulin in a quasi-native conformation. Cofactor E binds to the cofactor D-tubulin complex; interaction with cofactor C then causes the release of tubulin polypeptides that are committed to the native state.</text>
</comment>